<feature type="non-terminal residue" evidence="2">
    <location>
        <position position="1"/>
    </location>
</feature>
<protein>
    <recommendedName>
        <fullName evidence="1">Orc1-like AAA ATPase domain-containing protein</fullName>
    </recommendedName>
</protein>
<dbReference type="InterPro" id="IPR011990">
    <property type="entry name" value="TPR-like_helical_dom_sf"/>
</dbReference>
<dbReference type="InterPro" id="IPR027417">
    <property type="entry name" value="P-loop_NTPase"/>
</dbReference>
<evidence type="ECO:0000313" key="3">
    <source>
        <dbReference type="Proteomes" id="UP000001449"/>
    </source>
</evidence>
<gene>
    <name evidence="2" type="ORF">THAPSDRAFT_261225</name>
</gene>
<dbReference type="EMBL" id="CM000639">
    <property type="protein sequence ID" value="EED94608.1"/>
    <property type="molecule type" value="Genomic_DNA"/>
</dbReference>
<accession>B8BTI5</accession>
<dbReference type="GeneID" id="7442217"/>
<sequence>RLYGRKEEISHLLYKAERIQSKRNNAPLEVISIRGYSGSGKSSLVRRVGRYLSSQGWFFLQGKFDRMPQNDALAAIVSPFEGFCLIVQAMKDRGNECDMEYLFKVSLSIKEALGNSGVTYLSHLIPNISIDSGESIAQTAADAVMSQRRLEILLFSFVEKILALDRPILLFYDDVQWADASTLDFLGKFLKNIADHKTSRANILFVQCYRDNEVEPTDSLYRIMSNISSHDSANLSHLKLEGFSQKALNTILSAVLHLPCRITSSLTSVVHQKTRGNMLFCIEFMKSLENPDKNLLRFSLSDLRWVWDADSISLITISGNVAGLLMNKLLTMEKAVLNSLILASCFGSQVNSDIITLLDGLRGATNIVDNLDSVVNEGLLERAGPLFMFVHDSIQECVYELTPTSDRIQLHVEIGSLLIASGSKASPDIIEEVFSRAVGHINTCICQNGGNDICNQFSPLHRLVFAKLNLIASQKSSANKSDFSSAEAHLKAAMKFLPENSWVDQYELTLHIYEEYSTVLFVKKRFEELISHIDVVLNNARCLGDEMKVQEMLISALFLSGATTTAVDSLRAVLDSLGFPFPAAIDNDSVDFVINTLNKTTKELTVAQLHSYPLMTESVPLQAMRIMSCVTMPFSLSSPTMFPMMACQMMQLTLQHGLCLESALAFANFGYSLSGRCANLDDGYRHGKISLAILDRFKDTKRLAKVAFIVHGFLSVWKEPIQATVEGLQYSVNQGFLEGDYDNATLNRVVLLRQALMAGMHLSKLRDKQESLCREMVRKKFFVSFNPALGDLYTLLALTGDTDESIESIFATTRKENEDILLQRYDISKVETAARVVYYHRVLRSFWFRDYETVLNCSKKYDQCNKTKELLRSVDIWMVLFFGIACFVVSRKDNNIRLMSDGEQQLTTMQKWEHACKWNFENKALLLQAEFYYARKEHEQAKACYERSIASAKQHNFLHEEALANEMFGIFCVETGDSARAASVLEEARRLYQQWGAHEKASRL</sequence>
<proteinExistence type="predicted"/>
<name>B8BTI5_THAPS</name>
<dbReference type="HOGENOM" id="CLU_001993_0_0_1"/>
<evidence type="ECO:0000313" key="2">
    <source>
        <dbReference type="EMBL" id="EED94608.1"/>
    </source>
</evidence>
<dbReference type="AlphaFoldDB" id="B8BTI5"/>
<reference evidence="2 3" key="1">
    <citation type="journal article" date="2004" name="Science">
        <title>The genome of the diatom Thalassiosira pseudonana: ecology, evolution, and metabolism.</title>
        <authorList>
            <person name="Armbrust E.V."/>
            <person name="Berges J.A."/>
            <person name="Bowler C."/>
            <person name="Green B.R."/>
            <person name="Martinez D."/>
            <person name="Putnam N.H."/>
            <person name="Zhou S."/>
            <person name="Allen A.E."/>
            <person name="Apt K.E."/>
            <person name="Bechner M."/>
            <person name="Brzezinski M.A."/>
            <person name="Chaal B.K."/>
            <person name="Chiovitti A."/>
            <person name="Davis A.K."/>
            <person name="Demarest M.S."/>
            <person name="Detter J.C."/>
            <person name="Glavina T."/>
            <person name="Goodstein D."/>
            <person name="Hadi M.Z."/>
            <person name="Hellsten U."/>
            <person name="Hildebrand M."/>
            <person name="Jenkins B.D."/>
            <person name="Jurka J."/>
            <person name="Kapitonov V.V."/>
            <person name="Kroger N."/>
            <person name="Lau W.W."/>
            <person name="Lane T.W."/>
            <person name="Larimer F.W."/>
            <person name="Lippmeier J.C."/>
            <person name="Lucas S."/>
            <person name="Medina M."/>
            <person name="Montsant A."/>
            <person name="Obornik M."/>
            <person name="Parker M.S."/>
            <person name="Palenik B."/>
            <person name="Pazour G.J."/>
            <person name="Richardson P.M."/>
            <person name="Rynearson T.A."/>
            <person name="Saito M.A."/>
            <person name="Schwartz D.C."/>
            <person name="Thamatrakoln K."/>
            <person name="Valentin K."/>
            <person name="Vardi A."/>
            <person name="Wilkerson F.P."/>
            <person name="Rokhsar D.S."/>
        </authorList>
    </citation>
    <scope>NUCLEOTIDE SEQUENCE [LARGE SCALE GENOMIC DNA]</scope>
    <source>
        <strain evidence="2 3">CCMP1335</strain>
    </source>
</reference>
<dbReference type="InParanoid" id="B8BTI5"/>
<keyword evidence="3" id="KW-1185">Reference proteome</keyword>
<evidence type="ECO:0000259" key="1">
    <source>
        <dbReference type="Pfam" id="PF13191"/>
    </source>
</evidence>
<dbReference type="SUPFAM" id="SSF48452">
    <property type="entry name" value="TPR-like"/>
    <property type="match status" value="1"/>
</dbReference>
<dbReference type="Pfam" id="PF13191">
    <property type="entry name" value="AAA_16"/>
    <property type="match status" value="1"/>
</dbReference>
<dbReference type="PANTHER" id="PTHR43642">
    <property type="entry name" value="HYBRID SIGNAL TRANSDUCTION HISTIDINE KINASE G"/>
    <property type="match status" value="1"/>
</dbReference>
<dbReference type="PANTHER" id="PTHR43642:SF1">
    <property type="entry name" value="HYBRID SIGNAL TRANSDUCTION HISTIDINE KINASE G"/>
    <property type="match status" value="1"/>
</dbReference>
<reference evidence="2 3" key="2">
    <citation type="journal article" date="2008" name="Nature">
        <title>The Phaeodactylum genome reveals the evolutionary history of diatom genomes.</title>
        <authorList>
            <person name="Bowler C."/>
            <person name="Allen A.E."/>
            <person name="Badger J.H."/>
            <person name="Grimwood J."/>
            <person name="Jabbari K."/>
            <person name="Kuo A."/>
            <person name="Maheswari U."/>
            <person name="Martens C."/>
            <person name="Maumus F."/>
            <person name="Otillar R.P."/>
            <person name="Rayko E."/>
            <person name="Salamov A."/>
            <person name="Vandepoele K."/>
            <person name="Beszteri B."/>
            <person name="Gruber A."/>
            <person name="Heijde M."/>
            <person name="Katinka M."/>
            <person name="Mock T."/>
            <person name="Valentin K."/>
            <person name="Verret F."/>
            <person name="Berges J.A."/>
            <person name="Brownlee C."/>
            <person name="Cadoret J.P."/>
            <person name="Chiovitti A."/>
            <person name="Choi C.J."/>
            <person name="Coesel S."/>
            <person name="De Martino A."/>
            <person name="Detter J.C."/>
            <person name="Durkin C."/>
            <person name="Falciatore A."/>
            <person name="Fournet J."/>
            <person name="Haruta M."/>
            <person name="Huysman M.J."/>
            <person name="Jenkins B.D."/>
            <person name="Jiroutova K."/>
            <person name="Jorgensen R.E."/>
            <person name="Joubert Y."/>
            <person name="Kaplan A."/>
            <person name="Kroger N."/>
            <person name="Kroth P.G."/>
            <person name="La Roche J."/>
            <person name="Lindquist E."/>
            <person name="Lommer M."/>
            <person name="Martin-Jezequel V."/>
            <person name="Lopez P.J."/>
            <person name="Lucas S."/>
            <person name="Mangogna M."/>
            <person name="McGinnis K."/>
            <person name="Medlin L.K."/>
            <person name="Montsant A."/>
            <person name="Oudot-Le Secq M.P."/>
            <person name="Napoli C."/>
            <person name="Obornik M."/>
            <person name="Parker M.S."/>
            <person name="Petit J.L."/>
            <person name="Porcel B.M."/>
            <person name="Poulsen N."/>
            <person name="Robison M."/>
            <person name="Rychlewski L."/>
            <person name="Rynearson T.A."/>
            <person name="Schmutz J."/>
            <person name="Shapiro H."/>
            <person name="Siaut M."/>
            <person name="Stanley M."/>
            <person name="Sussman M.R."/>
            <person name="Taylor A.R."/>
            <person name="Vardi A."/>
            <person name="von Dassow P."/>
            <person name="Vyverman W."/>
            <person name="Willis A."/>
            <person name="Wyrwicz L.S."/>
            <person name="Rokhsar D.S."/>
            <person name="Weissenbach J."/>
            <person name="Armbrust E.V."/>
            <person name="Green B.R."/>
            <person name="Van de Peer Y."/>
            <person name="Grigoriev I.V."/>
        </authorList>
    </citation>
    <scope>NUCLEOTIDE SEQUENCE [LARGE SCALE GENOMIC DNA]</scope>
    <source>
        <strain evidence="2 3">CCMP1335</strain>
    </source>
</reference>
<dbReference type="SUPFAM" id="SSF52540">
    <property type="entry name" value="P-loop containing nucleoside triphosphate hydrolases"/>
    <property type="match status" value="1"/>
</dbReference>
<dbReference type="KEGG" id="tps:THAPSDRAFT_261225"/>
<dbReference type="Gene3D" id="3.40.50.300">
    <property type="entry name" value="P-loop containing nucleotide triphosphate hydrolases"/>
    <property type="match status" value="1"/>
</dbReference>
<feature type="domain" description="Orc1-like AAA ATPase" evidence="1">
    <location>
        <begin position="1"/>
        <end position="194"/>
    </location>
</feature>
<dbReference type="InterPro" id="IPR041664">
    <property type="entry name" value="AAA_16"/>
</dbReference>
<dbReference type="PaxDb" id="35128-Thaps261225"/>
<dbReference type="RefSeq" id="XP_002287165.1">
    <property type="nucleotide sequence ID" value="XM_002287129.1"/>
</dbReference>
<feature type="non-terminal residue" evidence="2">
    <location>
        <position position="1004"/>
    </location>
</feature>
<dbReference type="Proteomes" id="UP000001449">
    <property type="component" value="Chromosome 2"/>
</dbReference>
<dbReference type="InterPro" id="IPR053159">
    <property type="entry name" value="Hybrid_Histidine_Kinase"/>
</dbReference>
<organism evidence="2 3">
    <name type="scientific">Thalassiosira pseudonana</name>
    <name type="common">Marine diatom</name>
    <name type="synonym">Cyclotella nana</name>
    <dbReference type="NCBI Taxonomy" id="35128"/>
    <lineage>
        <taxon>Eukaryota</taxon>
        <taxon>Sar</taxon>
        <taxon>Stramenopiles</taxon>
        <taxon>Ochrophyta</taxon>
        <taxon>Bacillariophyta</taxon>
        <taxon>Coscinodiscophyceae</taxon>
        <taxon>Thalassiosirophycidae</taxon>
        <taxon>Thalassiosirales</taxon>
        <taxon>Thalassiosiraceae</taxon>
        <taxon>Thalassiosira</taxon>
    </lineage>
</organism>